<keyword evidence="4" id="KW-0472">Membrane</keyword>
<evidence type="ECO:0000259" key="7">
    <source>
        <dbReference type="Pfam" id="PF02608"/>
    </source>
</evidence>
<dbReference type="PANTHER" id="PTHR34296">
    <property type="entry name" value="TRANSCRIPTIONAL ACTIVATOR PROTEIN MED"/>
    <property type="match status" value="1"/>
</dbReference>
<dbReference type="PANTHER" id="PTHR34296:SF2">
    <property type="entry name" value="ABC TRANSPORTER GUANOSINE-BINDING PROTEIN NUPN"/>
    <property type="match status" value="1"/>
</dbReference>
<reference evidence="8" key="1">
    <citation type="submission" date="2019-09" db="EMBL/GenBank/DDBJ databases">
        <title>Characterisation of the sponge microbiome using genome-centric metagenomics.</title>
        <authorList>
            <person name="Engelberts J.P."/>
            <person name="Robbins S.J."/>
            <person name="De Goeij J.M."/>
            <person name="Aranda M."/>
            <person name="Bell S.C."/>
            <person name="Webster N.S."/>
        </authorList>
    </citation>
    <scope>NUCLEOTIDE SEQUENCE</scope>
    <source>
        <strain evidence="8">SB0661_bin_32</strain>
    </source>
</reference>
<dbReference type="Gene3D" id="3.40.50.2300">
    <property type="match status" value="2"/>
</dbReference>
<accession>A0A6B1D7Q0</accession>
<keyword evidence="2" id="KW-1003">Cell membrane</keyword>
<proteinExistence type="predicted"/>
<sequence>MLRRIRVFTLIFLLLLAGCGRGDDNGDGEAIDAEGQPFRIAIVMPSSTTDIAWSQSMFDSLVAVQTEMGGEDALKIAYSEGMFRVTDASAAIRDYASEGFDLVIAHGAQYGNSVFEVAADFTETSFAWGTSSDTGADRGIENVFAYGAVANEGGYVNGVVAAMLSQNDVIGVIGPVAGDAKLYIDGFVRGVTEVKPDAQVNISYTGSFSDTTLAAEAAHVHIQAGADVLTGSAQQVVGAIGVANENGVAWLGTQSDQISLGPDVVVTNQIYNWANVVADMISKIEKGELGGTAYRLTFANDGLRLEFNENIEIADEVKEAARTAIEDIKSGAVDPVLLEEDE</sequence>
<dbReference type="InterPro" id="IPR050957">
    <property type="entry name" value="BMP_lipoprotein"/>
</dbReference>
<keyword evidence="3 6" id="KW-0732">Signal</keyword>
<dbReference type="InterPro" id="IPR003760">
    <property type="entry name" value="PnrA-like"/>
</dbReference>
<dbReference type="PROSITE" id="PS51257">
    <property type="entry name" value="PROKAR_LIPOPROTEIN"/>
    <property type="match status" value="1"/>
</dbReference>
<evidence type="ECO:0000256" key="6">
    <source>
        <dbReference type="SAM" id="SignalP"/>
    </source>
</evidence>
<evidence type="ECO:0000256" key="3">
    <source>
        <dbReference type="ARBA" id="ARBA00022729"/>
    </source>
</evidence>
<keyword evidence="5" id="KW-0449">Lipoprotein</keyword>
<dbReference type="Pfam" id="PF02608">
    <property type="entry name" value="Bmp"/>
    <property type="match status" value="1"/>
</dbReference>
<evidence type="ECO:0000256" key="4">
    <source>
        <dbReference type="ARBA" id="ARBA00023136"/>
    </source>
</evidence>
<comment type="caution">
    <text evidence="8">The sequence shown here is derived from an EMBL/GenBank/DDBJ whole genome shotgun (WGS) entry which is preliminary data.</text>
</comment>
<name>A0A6B1D7Q0_9CHLR</name>
<feature type="domain" description="ABC transporter substrate-binding protein PnrA-like" evidence="7">
    <location>
        <begin position="39"/>
        <end position="322"/>
    </location>
</feature>
<protein>
    <submittedName>
        <fullName evidence="8">BMP family ABC transporter substrate-binding protein</fullName>
    </submittedName>
</protein>
<feature type="signal peptide" evidence="6">
    <location>
        <begin position="1"/>
        <end position="22"/>
    </location>
</feature>
<evidence type="ECO:0000256" key="1">
    <source>
        <dbReference type="ARBA" id="ARBA00004236"/>
    </source>
</evidence>
<dbReference type="AlphaFoldDB" id="A0A6B1D7Q0"/>
<evidence type="ECO:0000256" key="2">
    <source>
        <dbReference type="ARBA" id="ARBA00022475"/>
    </source>
</evidence>
<evidence type="ECO:0000313" key="8">
    <source>
        <dbReference type="EMBL" id="MYC95634.1"/>
    </source>
</evidence>
<gene>
    <name evidence="8" type="ORF">F4X14_11745</name>
</gene>
<dbReference type="GO" id="GO:0005886">
    <property type="term" value="C:plasma membrane"/>
    <property type="evidence" value="ECO:0007669"/>
    <property type="project" value="UniProtKB-SubCell"/>
</dbReference>
<evidence type="ECO:0000256" key="5">
    <source>
        <dbReference type="ARBA" id="ARBA00023288"/>
    </source>
</evidence>
<dbReference type="CDD" id="cd06304">
    <property type="entry name" value="PBP1_BmpA_Med_PnrA-like"/>
    <property type="match status" value="1"/>
</dbReference>
<feature type="chain" id="PRO_5025507269" evidence="6">
    <location>
        <begin position="23"/>
        <end position="342"/>
    </location>
</feature>
<comment type="subcellular location">
    <subcellularLocation>
        <location evidence="1">Cell membrane</location>
    </subcellularLocation>
</comment>
<dbReference type="EMBL" id="VXMH01000061">
    <property type="protein sequence ID" value="MYC95634.1"/>
    <property type="molecule type" value="Genomic_DNA"/>
</dbReference>
<organism evidence="8">
    <name type="scientific">Caldilineaceae bacterium SB0661_bin_32</name>
    <dbReference type="NCBI Taxonomy" id="2605255"/>
    <lineage>
        <taxon>Bacteria</taxon>
        <taxon>Bacillati</taxon>
        <taxon>Chloroflexota</taxon>
        <taxon>Caldilineae</taxon>
        <taxon>Caldilineales</taxon>
        <taxon>Caldilineaceae</taxon>
    </lineage>
</organism>